<feature type="domain" description="Mechanosensitive ion channel MscS" evidence="9">
    <location>
        <begin position="351"/>
        <end position="412"/>
    </location>
</feature>
<feature type="transmembrane region" description="Helical" evidence="7">
    <location>
        <begin position="142"/>
        <end position="163"/>
    </location>
</feature>
<comment type="function">
    <text evidence="7">Mechanosensitive channel that participates in the regulation of osmotic pressure changes within the cell, opening in response to stretch forces in the membrane lipid bilayer, without the need for other proteins. Contributes to normal resistance to hypoosmotic shock. Forms an ion channel of 1.0 nanosiemens conductance with a slight preference for anions.</text>
</comment>
<evidence type="ECO:0000256" key="7">
    <source>
        <dbReference type="RuleBase" id="RU369025"/>
    </source>
</evidence>
<dbReference type="Gene3D" id="3.30.70.100">
    <property type="match status" value="1"/>
</dbReference>
<gene>
    <name evidence="11" type="ORF">GQF02_03255</name>
</gene>
<dbReference type="InterPro" id="IPR011066">
    <property type="entry name" value="MscS_channel_C_sf"/>
</dbReference>
<keyword evidence="4 7" id="KW-0812">Transmembrane</keyword>
<organism evidence="11 12">
    <name type="scientific">Craterilacuibacter sinensis</name>
    <dbReference type="NCBI Taxonomy" id="2686017"/>
    <lineage>
        <taxon>Bacteria</taxon>
        <taxon>Pseudomonadati</taxon>
        <taxon>Pseudomonadota</taxon>
        <taxon>Betaproteobacteria</taxon>
        <taxon>Neisseriales</taxon>
        <taxon>Neisseriaceae</taxon>
        <taxon>Craterilacuibacter</taxon>
    </lineage>
</organism>
<name>A0A845BIJ9_9NEIS</name>
<keyword evidence="7" id="KW-0997">Cell inner membrane</keyword>
<dbReference type="SUPFAM" id="SSF50182">
    <property type="entry name" value="Sm-like ribonucleoproteins"/>
    <property type="match status" value="1"/>
</dbReference>
<dbReference type="InterPro" id="IPR049278">
    <property type="entry name" value="MS_channel_C"/>
</dbReference>
<dbReference type="Pfam" id="PF21082">
    <property type="entry name" value="MS_channel_3rd"/>
    <property type="match status" value="1"/>
</dbReference>
<comment type="subunit">
    <text evidence="7">Homoheptamer.</text>
</comment>
<comment type="caution">
    <text evidence="11">The sequence shown here is derived from an EMBL/GenBank/DDBJ whole genome shotgun (WGS) entry which is preliminary data.</text>
</comment>
<keyword evidence="7" id="KW-0813">Transport</keyword>
<dbReference type="RefSeq" id="WP_160794804.1">
    <property type="nucleotide sequence ID" value="NZ_WSSB01000002.1"/>
</dbReference>
<feature type="domain" description="Mechanosensitive ion channel MscS C-terminal" evidence="10">
    <location>
        <begin position="422"/>
        <end position="504"/>
    </location>
</feature>
<dbReference type="PANTHER" id="PTHR30221">
    <property type="entry name" value="SMALL-CONDUCTANCE MECHANOSENSITIVE CHANNEL"/>
    <property type="match status" value="1"/>
</dbReference>
<feature type="chain" id="PRO_5032422337" description="Small-conductance mechanosensitive channel" evidence="8">
    <location>
        <begin position="22"/>
        <end position="542"/>
    </location>
</feature>
<feature type="transmembrane region" description="Helical" evidence="7">
    <location>
        <begin position="303"/>
        <end position="320"/>
    </location>
</feature>
<dbReference type="InterPro" id="IPR045275">
    <property type="entry name" value="MscS_archaea/bacteria_type"/>
</dbReference>
<dbReference type="Gene3D" id="2.30.30.60">
    <property type="match status" value="1"/>
</dbReference>
<feature type="transmembrane region" description="Helical" evidence="7">
    <location>
        <begin position="243"/>
        <end position="267"/>
    </location>
</feature>
<feature type="transmembrane region" description="Helical" evidence="7">
    <location>
        <begin position="332"/>
        <end position="358"/>
    </location>
</feature>
<dbReference type="Proteomes" id="UP000467214">
    <property type="component" value="Unassembled WGS sequence"/>
</dbReference>
<keyword evidence="6 7" id="KW-0472">Membrane</keyword>
<keyword evidence="3" id="KW-1003">Cell membrane</keyword>
<dbReference type="InterPro" id="IPR006685">
    <property type="entry name" value="MscS_channel_2nd"/>
</dbReference>
<accession>A0A845BIJ9</accession>
<keyword evidence="7" id="KW-0407">Ion channel</keyword>
<evidence type="ECO:0000259" key="9">
    <source>
        <dbReference type="Pfam" id="PF00924"/>
    </source>
</evidence>
<dbReference type="InterPro" id="IPR010920">
    <property type="entry name" value="LSM_dom_sf"/>
</dbReference>
<evidence type="ECO:0000259" key="10">
    <source>
        <dbReference type="Pfam" id="PF21082"/>
    </source>
</evidence>
<evidence type="ECO:0000313" key="12">
    <source>
        <dbReference type="Proteomes" id="UP000467214"/>
    </source>
</evidence>
<evidence type="ECO:0000256" key="4">
    <source>
        <dbReference type="ARBA" id="ARBA00022692"/>
    </source>
</evidence>
<keyword evidence="12" id="KW-1185">Reference proteome</keyword>
<keyword evidence="8" id="KW-0732">Signal</keyword>
<dbReference type="EMBL" id="WSSB01000002">
    <property type="protein sequence ID" value="MXR35992.1"/>
    <property type="molecule type" value="Genomic_DNA"/>
</dbReference>
<evidence type="ECO:0000313" key="11">
    <source>
        <dbReference type="EMBL" id="MXR35992.1"/>
    </source>
</evidence>
<protein>
    <recommendedName>
        <fullName evidence="7">Small-conductance mechanosensitive channel</fullName>
    </recommendedName>
</protein>
<evidence type="ECO:0000256" key="3">
    <source>
        <dbReference type="ARBA" id="ARBA00022475"/>
    </source>
</evidence>
<sequence>MPMRRLLLLLSLILALLPAVAWPAEAGPAPTPATLTIANQMLFTFRADFGEVNPAQRAERARQRIAALDDADLQRPVMSTPFVSNGVAGLRFIIHGKPLFSIIEADLDPSDNLNLLATAQQVQQRLNTLRLTYLEQSSPEQIARSAALALAATLALALALWGLKRLHRRAVERVLKRPLRAHRWLKDRQDFEGILRTLEQRLLDMSALVGVLLLLHVWLSFVLTRFPYTRPWGQQIGQSLFDLLANIADSVLGALPGLVKVTVIFLLTRLTIRGLDLLFNAVESQRLSLPGLYQETVGATRRLTSLALWLFALTAAYPYLPGSNSDAFKGISVFFGLMVTLGSTGIMTHAMSGLVLVYSRALKPGDLVQVGDVDGFVSELGTLSTKIITRHGNEVTLPNSVVVGGKVINYTRQAGDRGLPLTTKITIGYDTPWRQVHAMLELAARRTAGLNQSEAPIVRQLNLQDFYIEYELETRMPLDAKPPAVKTALHSQILDVFNEFGVQIMSPNFENQPEEVVLVSKENWYAAPAQAASSTAQPPSAS</sequence>
<comment type="similarity">
    <text evidence="2 7">Belongs to the MscS (TC 1.A.23) family.</text>
</comment>
<comment type="caution">
    <text evidence="7">Lacks conserved residue(s) required for the propagation of feature annotation.</text>
</comment>
<feature type="signal peptide" evidence="8">
    <location>
        <begin position="1"/>
        <end position="21"/>
    </location>
</feature>
<dbReference type="Pfam" id="PF00924">
    <property type="entry name" value="MS_channel_2nd"/>
    <property type="match status" value="1"/>
</dbReference>
<dbReference type="GO" id="GO:0008381">
    <property type="term" value="F:mechanosensitive monoatomic ion channel activity"/>
    <property type="evidence" value="ECO:0007669"/>
    <property type="project" value="InterPro"/>
</dbReference>
<keyword evidence="5 7" id="KW-1133">Transmembrane helix</keyword>
<evidence type="ECO:0000256" key="5">
    <source>
        <dbReference type="ARBA" id="ARBA00022989"/>
    </source>
</evidence>
<keyword evidence="7" id="KW-0406">Ion transport</keyword>
<dbReference type="GO" id="GO:0005886">
    <property type="term" value="C:plasma membrane"/>
    <property type="evidence" value="ECO:0007669"/>
    <property type="project" value="UniProtKB-SubCell"/>
</dbReference>
<comment type="subcellular location">
    <subcellularLocation>
        <location evidence="7">Cell inner membrane</location>
        <topology evidence="7">Multi-pass membrane protein</topology>
    </subcellularLocation>
    <subcellularLocation>
        <location evidence="1">Cell membrane</location>
        <topology evidence="1">Multi-pass membrane protein</topology>
    </subcellularLocation>
</comment>
<feature type="transmembrane region" description="Helical" evidence="7">
    <location>
        <begin position="202"/>
        <end position="223"/>
    </location>
</feature>
<reference evidence="11 12" key="1">
    <citation type="submission" date="2019-12" db="EMBL/GenBank/DDBJ databases">
        <title>Neisseriaceae gen. nov. sp. Genome sequencing and assembly.</title>
        <authorList>
            <person name="Liu Z."/>
            <person name="Li A."/>
        </authorList>
    </citation>
    <scope>NUCLEOTIDE SEQUENCE [LARGE SCALE GENOMIC DNA]</scope>
    <source>
        <strain evidence="11 12">B2N2-7</strain>
    </source>
</reference>
<evidence type="ECO:0000256" key="2">
    <source>
        <dbReference type="ARBA" id="ARBA00008017"/>
    </source>
</evidence>
<evidence type="ECO:0000256" key="8">
    <source>
        <dbReference type="SAM" id="SignalP"/>
    </source>
</evidence>
<dbReference type="PANTHER" id="PTHR30221:SF18">
    <property type="entry name" value="SLL0590 PROTEIN"/>
    <property type="match status" value="1"/>
</dbReference>
<dbReference type="AlphaFoldDB" id="A0A845BIJ9"/>
<dbReference type="SUPFAM" id="SSF82689">
    <property type="entry name" value="Mechanosensitive channel protein MscS (YggB), C-terminal domain"/>
    <property type="match status" value="1"/>
</dbReference>
<dbReference type="InterPro" id="IPR023408">
    <property type="entry name" value="MscS_beta-dom_sf"/>
</dbReference>
<evidence type="ECO:0000256" key="6">
    <source>
        <dbReference type="ARBA" id="ARBA00023136"/>
    </source>
</evidence>
<evidence type="ECO:0000256" key="1">
    <source>
        <dbReference type="ARBA" id="ARBA00004651"/>
    </source>
</evidence>
<proteinExistence type="inferred from homology"/>